<keyword evidence="3" id="KW-1185">Reference proteome</keyword>
<organism evidence="2 3">
    <name type="scientific">Solanum tuberosum</name>
    <name type="common">Potato</name>
    <dbReference type="NCBI Taxonomy" id="4113"/>
    <lineage>
        <taxon>Eukaryota</taxon>
        <taxon>Viridiplantae</taxon>
        <taxon>Streptophyta</taxon>
        <taxon>Embryophyta</taxon>
        <taxon>Tracheophyta</taxon>
        <taxon>Spermatophyta</taxon>
        <taxon>Magnoliopsida</taxon>
        <taxon>eudicotyledons</taxon>
        <taxon>Gunneridae</taxon>
        <taxon>Pentapetalae</taxon>
        <taxon>asterids</taxon>
        <taxon>lamiids</taxon>
        <taxon>Solanales</taxon>
        <taxon>Solanaceae</taxon>
        <taxon>Solanoideae</taxon>
        <taxon>Solaneae</taxon>
        <taxon>Solanum</taxon>
    </lineage>
</organism>
<sequence>MSSNLQWMYKRLIEGLYNLEFVKDVQKFLEFAMNPPEGRDVHGHLLGNGFALRYHVWYLHGESEDTSTDEHERMHNLDHTMNNSPVTVDAYDESGPSTSYHRMVQETVGPSLDLNDRDELPNPDAHKFYDMIDAANQEVWPANSVDT</sequence>
<name>A0ABQ7VKK7_SOLTU</name>
<evidence type="ECO:0000313" key="2">
    <source>
        <dbReference type="EMBL" id="KAH0769046.1"/>
    </source>
</evidence>
<evidence type="ECO:0000313" key="3">
    <source>
        <dbReference type="Proteomes" id="UP000826656"/>
    </source>
</evidence>
<feature type="region of interest" description="Disordered" evidence="1">
    <location>
        <begin position="78"/>
        <end position="98"/>
    </location>
</feature>
<reference evidence="2 3" key="1">
    <citation type="journal article" date="2021" name="bioRxiv">
        <title>Chromosome-scale and haplotype-resolved genome assembly of a tetraploid potato cultivar.</title>
        <authorList>
            <person name="Sun H."/>
            <person name="Jiao W.-B."/>
            <person name="Krause K."/>
            <person name="Campoy J.A."/>
            <person name="Goel M."/>
            <person name="Folz-Donahue K."/>
            <person name="Kukat C."/>
            <person name="Huettel B."/>
            <person name="Schneeberger K."/>
        </authorList>
    </citation>
    <scope>NUCLEOTIDE SEQUENCE [LARGE SCALE GENOMIC DNA]</scope>
    <source>
        <strain evidence="2">SolTubOtavaFocal</strain>
        <tissue evidence="2">Leaves</tissue>
    </source>
</reference>
<dbReference type="EMBL" id="JAIVGD010000011">
    <property type="protein sequence ID" value="KAH0769046.1"/>
    <property type="molecule type" value="Genomic_DNA"/>
</dbReference>
<comment type="caution">
    <text evidence="2">The sequence shown here is derived from an EMBL/GenBank/DDBJ whole genome shotgun (WGS) entry which is preliminary data.</text>
</comment>
<proteinExistence type="predicted"/>
<accession>A0ABQ7VKK7</accession>
<dbReference type="Proteomes" id="UP000826656">
    <property type="component" value="Unassembled WGS sequence"/>
</dbReference>
<evidence type="ECO:0000256" key="1">
    <source>
        <dbReference type="SAM" id="MobiDB-lite"/>
    </source>
</evidence>
<gene>
    <name evidence="2" type="ORF">KY290_013027</name>
</gene>
<protein>
    <submittedName>
        <fullName evidence="2">Uncharacterized protein</fullName>
    </submittedName>
</protein>